<dbReference type="PANTHER" id="PTHR43830">
    <property type="entry name" value="PROTEIN PSP1"/>
    <property type="match status" value="1"/>
</dbReference>
<feature type="domain" description="PSP1 C-terminal" evidence="1">
    <location>
        <begin position="56"/>
        <end position="141"/>
    </location>
</feature>
<dbReference type="Pfam" id="PF04468">
    <property type="entry name" value="PSP1"/>
    <property type="match status" value="1"/>
</dbReference>
<evidence type="ECO:0000313" key="3">
    <source>
        <dbReference type="Proteomes" id="UP000034508"/>
    </source>
</evidence>
<protein>
    <submittedName>
        <fullName evidence="2">Signal peptidase-like protein</fullName>
    </submittedName>
</protein>
<gene>
    <name evidence="2" type="ORF">US31_C0001G0016</name>
</gene>
<evidence type="ECO:0000313" key="2">
    <source>
        <dbReference type="EMBL" id="KKQ18829.1"/>
    </source>
</evidence>
<proteinExistence type="predicted"/>
<dbReference type="PROSITE" id="PS51411">
    <property type="entry name" value="PSP1_C"/>
    <property type="match status" value="1"/>
</dbReference>
<dbReference type="AlphaFoldDB" id="A0A0G0I3H7"/>
<organism evidence="2 3">
    <name type="scientific">Berkelbacteria bacterium GW2011_GWA1_36_9</name>
    <dbReference type="NCBI Taxonomy" id="1618331"/>
    <lineage>
        <taxon>Bacteria</taxon>
        <taxon>Candidatus Berkelbacteria</taxon>
    </lineage>
</organism>
<dbReference type="NCBIfam" id="NF041131">
    <property type="entry name" value="RicT_YaaT_fam"/>
    <property type="match status" value="1"/>
</dbReference>
<dbReference type="EMBL" id="LBSM01000001">
    <property type="protein sequence ID" value="KKQ18829.1"/>
    <property type="molecule type" value="Genomic_DNA"/>
</dbReference>
<dbReference type="GO" id="GO:0005737">
    <property type="term" value="C:cytoplasm"/>
    <property type="evidence" value="ECO:0007669"/>
    <property type="project" value="TreeGrafter"/>
</dbReference>
<dbReference type="Proteomes" id="UP000034508">
    <property type="component" value="Unassembled WGS sequence"/>
</dbReference>
<reference evidence="2 3" key="1">
    <citation type="journal article" date="2015" name="Nature">
        <title>rRNA introns, odd ribosomes, and small enigmatic genomes across a large radiation of phyla.</title>
        <authorList>
            <person name="Brown C.T."/>
            <person name="Hug L.A."/>
            <person name="Thomas B.C."/>
            <person name="Sharon I."/>
            <person name="Castelle C.J."/>
            <person name="Singh A."/>
            <person name="Wilkins M.J."/>
            <person name="Williams K.H."/>
            <person name="Banfield J.F."/>
        </authorList>
    </citation>
    <scope>NUCLEOTIDE SEQUENCE [LARGE SCALE GENOMIC DNA]</scope>
</reference>
<evidence type="ECO:0000259" key="1">
    <source>
        <dbReference type="PROSITE" id="PS51411"/>
    </source>
</evidence>
<dbReference type="PANTHER" id="PTHR43830:SF3">
    <property type="entry name" value="PROTEIN PSP1"/>
    <property type="match status" value="1"/>
</dbReference>
<dbReference type="InterPro" id="IPR007557">
    <property type="entry name" value="PSP1_C"/>
</dbReference>
<comment type="caution">
    <text evidence="2">The sequence shown here is derived from an EMBL/GenBank/DDBJ whole genome shotgun (WGS) entry which is preliminary data.</text>
</comment>
<accession>A0A0G0I3H7</accession>
<name>A0A0G0I3H7_9BACT</name>
<dbReference type="InterPro" id="IPR047767">
    <property type="entry name" value="PSP1-like"/>
</dbReference>
<sequence length="218" mass="24559">MKKINLRINSTGKIYSYEAQDIKPNEAVLVETDQIVEEARVLDKPSSTAEAEEGTGKILRTINAEDRRWCCTLKNQAREYVAEAQKKVIRHGLDMKILDADLSFDQKKLTFYFSAKGRVDFRGLVLDMAKTFYKLIRLQQVSSRDEAKYFGGIGKCGRELCCSKFLQDTEAIATEIAQSPELTTGNMNKSTGCCGKPMCCLSFEEGKSACPKRVERKK</sequence>